<accession>A0A4R3VTG3</accession>
<organism evidence="2 3">
    <name type="scientific">Sphingobacterium alimentarium</name>
    <dbReference type="NCBI Taxonomy" id="797292"/>
    <lineage>
        <taxon>Bacteria</taxon>
        <taxon>Pseudomonadati</taxon>
        <taxon>Bacteroidota</taxon>
        <taxon>Sphingobacteriia</taxon>
        <taxon>Sphingobacteriales</taxon>
        <taxon>Sphingobacteriaceae</taxon>
        <taxon>Sphingobacterium</taxon>
    </lineage>
</organism>
<dbReference type="EMBL" id="SMBZ01000043">
    <property type="protein sequence ID" value="TCV09379.1"/>
    <property type="molecule type" value="Genomic_DNA"/>
</dbReference>
<evidence type="ECO:0000313" key="2">
    <source>
        <dbReference type="EMBL" id="TCV09379.1"/>
    </source>
</evidence>
<reference evidence="2 3" key="1">
    <citation type="submission" date="2019-03" db="EMBL/GenBank/DDBJ databases">
        <title>Genomic Encyclopedia of Type Strains, Phase IV (KMG-IV): sequencing the most valuable type-strain genomes for metagenomic binning, comparative biology and taxonomic classification.</title>
        <authorList>
            <person name="Goeker M."/>
        </authorList>
    </citation>
    <scope>NUCLEOTIDE SEQUENCE [LARGE SCALE GENOMIC DNA]</scope>
    <source>
        <strain evidence="2 3">DSM 22362</strain>
    </source>
</reference>
<dbReference type="Proteomes" id="UP000295197">
    <property type="component" value="Unassembled WGS sequence"/>
</dbReference>
<comment type="caution">
    <text evidence="2">The sequence shown here is derived from an EMBL/GenBank/DDBJ whole genome shotgun (WGS) entry which is preliminary data.</text>
</comment>
<evidence type="ECO:0000313" key="3">
    <source>
        <dbReference type="Proteomes" id="UP000295197"/>
    </source>
</evidence>
<keyword evidence="1" id="KW-1133">Transmembrane helix</keyword>
<feature type="transmembrane region" description="Helical" evidence="1">
    <location>
        <begin position="75"/>
        <end position="94"/>
    </location>
</feature>
<evidence type="ECO:0000256" key="1">
    <source>
        <dbReference type="SAM" id="Phobius"/>
    </source>
</evidence>
<proteinExistence type="predicted"/>
<keyword evidence="3" id="KW-1185">Reference proteome</keyword>
<protein>
    <submittedName>
        <fullName evidence="2">Uncharacterized protein</fullName>
    </submittedName>
</protein>
<name>A0A4R3VTG3_9SPHI</name>
<keyword evidence="1" id="KW-0472">Membrane</keyword>
<sequence length="203" mass="24393">MCADNGRMFHKPQGRISYNNEEWLRYLEVTLKNALTQRNAIKFYLTFGKYYYFIKHYFSIDWGFVMSYLRVRLNFWWGCLFHFSWIFIFVVLFTSAESLFEKPYIDKTDAYSLIIEEKPFFDSDLAKPITIDSQDGKLKRLDAQQYQLQAVLDTLYGKNEYYSTSSFLKIDFDSKEGIAKDKFIDLIKEEYDIISMKTYKKME</sequence>
<gene>
    <name evidence="2" type="ORF">EDC17_104314</name>
</gene>
<dbReference type="AlphaFoldDB" id="A0A4R3VTG3"/>
<keyword evidence="1" id="KW-0812">Transmembrane</keyword>